<evidence type="ECO:0008006" key="5">
    <source>
        <dbReference type="Google" id="ProtNLM"/>
    </source>
</evidence>
<protein>
    <recommendedName>
        <fullName evidence="5">Adenylate/guanylate cyclase domain-containing protein</fullName>
    </recommendedName>
</protein>
<dbReference type="PANTHER" id="PTHR47691:SF3">
    <property type="entry name" value="HTH-TYPE TRANSCRIPTIONAL REGULATOR RV0890C-RELATED"/>
    <property type="match status" value="1"/>
</dbReference>
<evidence type="ECO:0000259" key="2">
    <source>
        <dbReference type="Pfam" id="PF25872"/>
    </source>
</evidence>
<dbReference type="Pfam" id="PF25872">
    <property type="entry name" value="HTH_77"/>
    <property type="match status" value="1"/>
</dbReference>
<dbReference type="SUPFAM" id="SSF52540">
    <property type="entry name" value="P-loop containing nucleoside triphosphate hydrolases"/>
    <property type="match status" value="1"/>
</dbReference>
<reference evidence="3" key="1">
    <citation type="submission" date="2023-01" db="EMBL/GenBank/DDBJ databases">
        <title>Whole genome sequence of Paucibacter sp. S2-9 isolated from pond sediment.</title>
        <authorList>
            <person name="Jung J.Y."/>
        </authorList>
    </citation>
    <scope>NUCLEOTIDE SEQUENCE</scope>
    <source>
        <strain evidence="3">S2-9</strain>
    </source>
</reference>
<sequence>MNAQHDTKALLLTDVVDSTQLSEALGDAAMAQVWTDHDRVARDLLPPWRGREIDKTDGMLLLFDAAADAVGYAQAYHRALAALPVPLRARAGLHVGPVLLRENAAADVMRGAKPLEVDGLAKPTAARVMAIARGGQTLLSAEARAALGTPDGCRLDSHGHWMMKGLSAPVEIFEVGPPEQLPTAPPDGDKVYRVVQVDGRWLPVQAIPNNLPQQSTPFIGREQELRDIKALLGSARLVTLLGMGGLGKTRLSLQAAAELMHQFPDGVWFLDLAPISDPALALAEAAQVLGVREEPERSLLQSVCSFLQTRRVLMVFDNCEHLIKPAAEMAHAIVRAAPHVRLAASSREALRIPGEHAYLVQPLPVPRAGDDLATLRQSTAVRLFVARAQAHRPGFELDEAQAPAVAELVARLEGIPLALELVAARLRTLSLADINRRLGNRFKLLTGGSQVLQQRQQSLRALVDWSYDLLPEAEQLLLQRLAVFRGGLDMEAAEAVCGGTPLDVDAVLDLLGALVEKSLLMQAETADGMRYQMLETIREYALEKLAAAGTLEAMGGQHGAHYFAFAKLGRDGLHGPQQGYWLGRLETEQDNLRAATGHALGPGGNPILALKLAVALQGFWILRGYSGEGRALLRGLLALPAVQADAQAHAHALYVAAALAWSQSDHAAALADLQTCLALRRQRDNPFDVAATLSTLALTRLGCADAAGALAADHEALQLFQLCGNQVGEATVQLQLGQIHAWCGAAAQAATHLQAALQLARQIKHLETEAEAELSLAQLDFEAGALGAAEAGLARSLKICLAAGDRRGAAHALWWLGKLDLLAGRQAPACERLAEALSAFNAFDMREHLLGCLEDHAALGLLLEQPQAAIALASCTQQLRENARLTRPRLAQGRWQALLARLRAASPDEAFFEAPWQQARDWDTAQALRRALTLALPAGRLH</sequence>
<dbReference type="Gene3D" id="1.25.40.10">
    <property type="entry name" value="Tetratricopeptide repeat domain"/>
    <property type="match status" value="1"/>
</dbReference>
<dbReference type="RefSeq" id="WP_285230981.1">
    <property type="nucleotide sequence ID" value="NZ_CP116346.1"/>
</dbReference>
<dbReference type="InterPro" id="IPR058852">
    <property type="entry name" value="HTH_77"/>
</dbReference>
<dbReference type="Proteomes" id="UP001177769">
    <property type="component" value="Chromosome"/>
</dbReference>
<dbReference type="GO" id="GO:0009190">
    <property type="term" value="P:cyclic nucleotide biosynthetic process"/>
    <property type="evidence" value="ECO:0007669"/>
    <property type="project" value="InterPro"/>
</dbReference>
<dbReference type="GO" id="GO:0035556">
    <property type="term" value="P:intracellular signal transduction"/>
    <property type="evidence" value="ECO:0007669"/>
    <property type="project" value="InterPro"/>
</dbReference>
<dbReference type="GO" id="GO:0043531">
    <property type="term" value="F:ADP binding"/>
    <property type="evidence" value="ECO:0007669"/>
    <property type="project" value="InterPro"/>
</dbReference>
<dbReference type="PRINTS" id="PR00364">
    <property type="entry name" value="DISEASERSIST"/>
</dbReference>
<dbReference type="KEGG" id="pais:PFX98_13295"/>
<dbReference type="InterPro" id="IPR027417">
    <property type="entry name" value="P-loop_NTPase"/>
</dbReference>
<dbReference type="InterPro" id="IPR002182">
    <property type="entry name" value="NB-ARC"/>
</dbReference>
<dbReference type="InterPro" id="IPR011990">
    <property type="entry name" value="TPR-like_helical_dom_sf"/>
</dbReference>
<gene>
    <name evidence="3" type="ORF">PFX98_13295</name>
</gene>
<keyword evidence="4" id="KW-1185">Reference proteome</keyword>
<proteinExistence type="predicted"/>
<dbReference type="CDD" id="cd07302">
    <property type="entry name" value="CHD"/>
    <property type="match status" value="1"/>
</dbReference>
<dbReference type="Gene3D" id="3.30.70.1230">
    <property type="entry name" value="Nucleotide cyclase"/>
    <property type="match status" value="1"/>
</dbReference>
<evidence type="ECO:0000313" key="3">
    <source>
        <dbReference type="EMBL" id="WIT09911.1"/>
    </source>
</evidence>
<dbReference type="Gene3D" id="3.40.50.300">
    <property type="entry name" value="P-loop containing nucleotide triphosphate hydrolases"/>
    <property type="match status" value="1"/>
</dbReference>
<accession>A0AA95NI08</accession>
<dbReference type="Pfam" id="PF00931">
    <property type="entry name" value="NB-ARC"/>
    <property type="match status" value="1"/>
</dbReference>
<dbReference type="SUPFAM" id="SSF55073">
    <property type="entry name" value="Nucleotide cyclase"/>
    <property type="match status" value="1"/>
</dbReference>
<organism evidence="3 4">
    <name type="scientific">Paucibacter sediminis</name>
    <dbReference type="NCBI Taxonomy" id="3019553"/>
    <lineage>
        <taxon>Bacteria</taxon>
        <taxon>Pseudomonadati</taxon>
        <taxon>Pseudomonadota</taxon>
        <taxon>Betaproteobacteria</taxon>
        <taxon>Burkholderiales</taxon>
        <taxon>Sphaerotilaceae</taxon>
        <taxon>Roseateles</taxon>
    </lineage>
</organism>
<feature type="domain" description="NB-ARC" evidence="1">
    <location>
        <begin position="233"/>
        <end position="318"/>
    </location>
</feature>
<dbReference type="AlphaFoldDB" id="A0AA95NI08"/>
<evidence type="ECO:0000259" key="1">
    <source>
        <dbReference type="Pfam" id="PF00931"/>
    </source>
</evidence>
<evidence type="ECO:0000313" key="4">
    <source>
        <dbReference type="Proteomes" id="UP001177769"/>
    </source>
</evidence>
<dbReference type="PANTHER" id="PTHR47691">
    <property type="entry name" value="REGULATOR-RELATED"/>
    <property type="match status" value="1"/>
</dbReference>
<dbReference type="InterPro" id="IPR001054">
    <property type="entry name" value="A/G_cyclase"/>
</dbReference>
<dbReference type="GO" id="GO:0004016">
    <property type="term" value="F:adenylate cyclase activity"/>
    <property type="evidence" value="ECO:0007669"/>
    <property type="project" value="UniProtKB-ARBA"/>
</dbReference>
<dbReference type="EMBL" id="CP116346">
    <property type="protein sequence ID" value="WIT09911.1"/>
    <property type="molecule type" value="Genomic_DNA"/>
</dbReference>
<name>A0AA95NI08_9BURK</name>
<dbReference type="SUPFAM" id="SSF48452">
    <property type="entry name" value="TPR-like"/>
    <property type="match status" value="1"/>
</dbReference>
<feature type="domain" description="Winged helix-turn-helix" evidence="2">
    <location>
        <begin position="473"/>
        <end position="546"/>
    </location>
</feature>
<dbReference type="InterPro" id="IPR029787">
    <property type="entry name" value="Nucleotide_cyclase"/>
</dbReference>